<protein>
    <submittedName>
        <fullName evidence="2">Helix-turn-helix domain-containing protein</fullName>
    </submittedName>
</protein>
<proteinExistence type="predicted"/>
<sequence>MGSLLAIRRYELLMTQEQVAELAGISLRALKQIEAGKANPGLQPLLRLLYVLGLQLTLNKRTSS</sequence>
<feature type="domain" description="HTH cro/C1-type" evidence="1">
    <location>
        <begin position="14"/>
        <end position="61"/>
    </location>
</feature>
<dbReference type="Gene3D" id="1.10.260.40">
    <property type="entry name" value="lambda repressor-like DNA-binding domains"/>
    <property type="match status" value="1"/>
</dbReference>
<dbReference type="SUPFAM" id="SSF47413">
    <property type="entry name" value="lambda repressor-like DNA-binding domains"/>
    <property type="match status" value="1"/>
</dbReference>
<evidence type="ECO:0000313" key="3">
    <source>
        <dbReference type="Proteomes" id="UP000565521"/>
    </source>
</evidence>
<dbReference type="InterPro" id="IPR001387">
    <property type="entry name" value="Cro/C1-type_HTH"/>
</dbReference>
<evidence type="ECO:0000259" key="1">
    <source>
        <dbReference type="PROSITE" id="PS50943"/>
    </source>
</evidence>
<evidence type="ECO:0000313" key="2">
    <source>
        <dbReference type="EMBL" id="NVO32979.1"/>
    </source>
</evidence>
<comment type="caution">
    <text evidence="2">The sequence shown here is derived from an EMBL/GenBank/DDBJ whole genome shotgun (WGS) entry which is preliminary data.</text>
</comment>
<dbReference type="SMART" id="SM00530">
    <property type="entry name" value="HTH_XRE"/>
    <property type="match status" value="1"/>
</dbReference>
<dbReference type="EMBL" id="JABKAU010000043">
    <property type="protein sequence ID" value="NVO32979.1"/>
    <property type="molecule type" value="Genomic_DNA"/>
</dbReference>
<dbReference type="PROSITE" id="PS50943">
    <property type="entry name" value="HTH_CROC1"/>
    <property type="match status" value="1"/>
</dbReference>
<dbReference type="InterPro" id="IPR010982">
    <property type="entry name" value="Lambda_DNA-bd_dom_sf"/>
</dbReference>
<dbReference type="RefSeq" id="WP_176909846.1">
    <property type="nucleotide sequence ID" value="NZ_JABKAU010000043.1"/>
</dbReference>
<accession>A0A7Y7PS11</accession>
<dbReference type="GO" id="GO:0003677">
    <property type="term" value="F:DNA binding"/>
    <property type="evidence" value="ECO:0007669"/>
    <property type="project" value="InterPro"/>
</dbReference>
<gene>
    <name evidence="2" type="ORF">HW554_17335</name>
</gene>
<dbReference type="Pfam" id="PF01381">
    <property type="entry name" value="HTH_3"/>
    <property type="match status" value="1"/>
</dbReference>
<organism evidence="2 3">
    <name type="scientific">Hymenobacter lapidiphilus</name>
    <dbReference type="NCBI Taxonomy" id="2608003"/>
    <lineage>
        <taxon>Bacteria</taxon>
        <taxon>Pseudomonadati</taxon>
        <taxon>Bacteroidota</taxon>
        <taxon>Cytophagia</taxon>
        <taxon>Cytophagales</taxon>
        <taxon>Hymenobacteraceae</taxon>
        <taxon>Hymenobacter</taxon>
    </lineage>
</organism>
<name>A0A7Y7PS11_9BACT</name>
<dbReference type="AlphaFoldDB" id="A0A7Y7PS11"/>
<dbReference type="Proteomes" id="UP000565521">
    <property type="component" value="Unassembled WGS sequence"/>
</dbReference>
<dbReference type="CDD" id="cd00093">
    <property type="entry name" value="HTH_XRE"/>
    <property type="match status" value="1"/>
</dbReference>
<keyword evidence="3" id="KW-1185">Reference proteome</keyword>
<reference evidence="2 3" key="1">
    <citation type="submission" date="2020-05" db="EMBL/GenBank/DDBJ databases">
        <title>Hymenobacter terrestris sp. nov. and Hymenobacter lapidiphilus sp. nov., isolated from regoliths in Antarctica.</title>
        <authorList>
            <person name="Sedlacek I."/>
            <person name="Pantucek R."/>
            <person name="Zeman M."/>
            <person name="Holochova P."/>
            <person name="Kralova S."/>
            <person name="Stankova E."/>
            <person name="Sedo O."/>
            <person name="Micenkova L."/>
            <person name="Svec P."/>
            <person name="Gupta V."/>
            <person name="Sood U."/>
            <person name="Korpole U.S."/>
            <person name="Lal R."/>
        </authorList>
    </citation>
    <scope>NUCLEOTIDE SEQUENCE [LARGE SCALE GENOMIC DNA]</scope>
    <source>
        <strain evidence="2 3">P5342</strain>
    </source>
</reference>